<dbReference type="Proteomes" id="UP001064048">
    <property type="component" value="Chromosome 8"/>
</dbReference>
<dbReference type="EMBL" id="CM046108">
    <property type="protein sequence ID" value="KAI8426310.1"/>
    <property type="molecule type" value="Genomic_DNA"/>
</dbReference>
<evidence type="ECO:0000313" key="2">
    <source>
        <dbReference type="Proteomes" id="UP001064048"/>
    </source>
</evidence>
<gene>
    <name evidence="1" type="ORF">MSG28_005183</name>
</gene>
<sequence>MGDKVDVVDLVSNLLDSGKYKEVLSVHNDEKYANSFKDNCWDMISLTIGKIHDETIVIKPSLYSTCEELLSIIVQKATPEEALLEFIEQVEVAKNDAQFAIVLKPLQQLLKKLTLKRGRSLEWCLNSISTYIENIPIHEFELEGKERLLTECDPNIRRIIKVYSLVTPFYQPFIEELKTPDSSVRTKQIIVAFMISLLGKPLICIDLDIEHNAQSEARLCCNTIIQDICSLEKNVLKFLEYVEKCNKDNQKSKAKEPNYDEEKPPYEHKEKLNMLTLSGLYYVVFSSQFELPNIAIPQVYSIEYTVHTGMLCVIHLLSCPEYGPLSKGLNLCEALLKRLAKGTSQTLLSASVHFTLCKALMNLAIFSTYDTLRKNAVNAICHHIFSFEYSGRYMLLKYLIGTANHSGMIGYAITLLKNSVDEAFKDPELPACFTGPQLFDLIKKICHLPHGAESDLMELTDQIISALNFLRYLSIRDTENKSGIRNCFSYVESEYLTTLRTALNMSKAHYEMKLKDIEDGKDIVEDVNVSVYVGATEHEEHQYEENVKNRILERALEFVTKSGWSVESLSAGAEAAGYPGITHGLFPNGGGDLVHYFNVKCNEELVEQMKSWPKEQLIETKVPAKFIENAIMTRLLMIEPYK</sequence>
<proteinExistence type="predicted"/>
<organism evidence="1 2">
    <name type="scientific">Choristoneura fumiferana</name>
    <name type="common">Spruce budworm moth</name>
    <name type="synonym">Archips fumiferana</name>
    <dbReference type="NCBI Taxonomy" id="7141"/>
    <lineage>
        <taxon>Eukaryota</taxon>
        <taxon>Metazoa</taxon>
        <taxon>Ecdysozoa</taxon>
        <taxon>Arthropoda</taxon>
        <taxon>Hexapoda</taxon>
        <taxon>Insecta</taxon>
        <taxon>Pterygota</taxon>
        <taxon>Neoptera</taxon>
        <taxon>Endopterygota</taxon>
        <taxon>Lepidoptera</taxon>
        <taxon>Glossata</taxon>
        <taxon>Ditrysia</taxon>
        <taxon>Tortricoidea</taxon>
        <taxon>Tortricidae</taxon>
        <taxon>Tortricinae</taxon>
        <taxon>Choristoneura</taxon>
    </lineage>
</organism>
<reference evidence="1 2" key="1">
    <citation type="journal article" date="2022" name="Genome Biol. Evol.">
        <title>The Spruce Budworm Genome: Reconstructing the Evolutionary History of Antifreeze Proteins.</title>
        <authorList>
            <person name="Beliveau C."/>
            <person name="Gagne P."/>
            <person name="Picq S."/>
            <person name="Vernygora O."/>
            <person name="Keeling C.I."/>
            <person name="Pinkney K."/>
            <person name="Doucet D."/>
            <person name="Wen F."/>
            <person name="Johnston J.S."/>
            <person name="Maaroufi H."/>
            <person name="Boyle B."/>
            <person name="Laroche J."/>
            <person name="Dewar K."/>
            <person name="Juretic N."/>
            <person name="Blackburn G."/>
            <person name="Nisole A."/>
            <person name="Brunet B."/>
            <person name="Brandao M."/>
            <person name="Lumley L."/>
            <person name="Duan J."/>
            <person name="Quan G."/>
            <person name="Lucarotti C.J."/>
            <person name="Roe A.D."/>
            <person name="Sperling F.A.H."/>
            <person name="Levesque R.C."/>
            <person name="Cusson M."/>
        </authorList>
    </citation>
    <scope>NUCLEOTIDE SEQUENCE [LARGE SCALE GENOMIC DNA]</scope>
    <source>
        <strain evidence="1">Glfc:IPQL:Cfum</strain>
    </source>
</reference>
<evidence type="ECO:0000313" key="1">
    <source>
        <dbReference type="EMBL" id="KAI8426310.1"/>
    </source>
</evidence>
<comment type="caution">
    <text evidence="1">The sequence shown here is derived from an EMBL/GenBank/DDBJ whole genome shotgun (WGS) entry which is preliminary data.</text>
</comment>
<keyword evidence="2" id="KW-1185">Reference proteome</keyword>
<accession>A0ACC0JQY2</accession>
<name>A0ACC0JQY2_CHOFU</name>
<protein>
    <submittedName>
        <fullName evidence="1">Uncharacterized protein</fullName>
    </submittedName>
</protein>